<dbReference type="EMBL" id="JBDFQZ010000008">
    <property type="protein sequence ID" value="KAK9697934.1"/>
    <property type="molecule type" value="Genomic_DNA"/>
</dbReference>
<organism evidence="1 2">
    <name type="scientific">Saponaria officinalis</name>
    <name type="common">Common soapwort</name>
    <name type="synonym">Lychnis saponaria</name>
    <dbReference type="NCBI Taxonomy" id="3572"/>
    <lineage>
        <taxon>Eukaryota</taxon>
        <taxon>Viridiplantae</taxon>
        <taxon>Streptophyta</taxon>
        <taxon>Embryophyta</taxon>
        <taxon>Tracheophyta</taxon>
        <taxon>Spermatophyta</taxon>
        <taxon>Magnoliopsida</taxon>
        <taxon>eudicotyledons</taxon>
        <taxon>Gunneridae</taxon>
        <taxon>Pentapetalae</taxon>
        <taxon>Caryophyllales</taxon>
        <taxon>Caryophyllaceae</taxon>
        <taxon>Caryophylleae</taxon>
        <taxon>Saponaria</taxon>
    </lineage>
</organism>
<evidence type="ECO:0008006" key="3">
    <source>
        <dbReference type="Google" id="ProtNLM"/>
    </source>
</evidence>
<gene>
    <name evidence="1" type="ORF">RND81_08G070800</name>
</gene>
<name>A0AAW1J4A8_SAPOF</name>
<dbReference type="PANTHER" id="PTHR35121">
    <property type="entry name" value="HOMEODOMAIN PROTEIN 8, PUTATIVE-RELATED"/>
    <property type="match status" value="1"/>
</dbReference>
<dbReference type="Proteomes" id="UP001443914">
    <property type="component" value="Unassembled WGS sequence"/>
</dbReference>
<comment type="caution">
    <text evidence="1">The sequence shown here is derived from an EMBL/GenBank/DDBJ whole genome shotgun (WGS) entry which is preliminary data.</text>
</comment>
<keyword evidence="2" id="KW-1185">Reference proteome</keyword>
<protein>
    <recommendedName>
        <fullName evidence="3">EGF-like domain-containing protein</fullName>
    </recommendedName>
</protein>
<dbReference type="AlphaFoldDB" id="A0AAW1J4A8"/>
<evidence type="ECO:0000313" key="1">
    <source>
        <dbReference type="EMBL" id="KAK9697934.1"/>
    </source>
</evidence>
<dbReference type="PANTHER" id="PTHR35121:SF2">
    <property type="entry name" value="SWIM-TYPE DOMAIN-CONTAINING PROTEIN"/>
    <property type="match status" value="1"/>
</dbReference>
<reference evidence="1" key="1">
    <citation type="submission" date="2024-03" db="EMBL/GenBank/DDBJ databases">
        <title>WGS assembly of Saponaria officinalis var. Norfolk2.</title>
        <authorList>
            <person name="Jenkins J."/>
            <person name="Shu S."/>
            <person name="Grimwood J."/>
            <person name="Barry K."/>
            <person name="Goodstein D."/>
            <person name="Schmutz J."/>
            <person name="Leebens-Mack J."/>
            <person name="Osbourn A."/>
        </authorList>
    </citation>
    <scope>NUCLEOTIDE SEQUENCE [LARGE SCALE GENOMIC DNA]</scope>
    <source>
        <strain evidence="1">JIC</strain>
    </source>
</reference>
<sequence length="55" mass="6192">MAEVYNCVFDGSISGPHCEIDRRPYHRNCGCALHRSGGGCPHRKCKNVSYPIRRS</sequence>
<evidence type="ECO:0000313" key="2">
    <source>
        <dbReference type="Proteomes" id="UP001443914"/>
    </source>
</evidence>
<proteinExistence type="predicted"/>
<accession>A0AAW1J4A8</accession>